<evidence type="ECO:0000259" key="2">
    <source>
        <dbReference type="Pfam" id="PF06278"/>
    </source>
</evidence>
<evidence type="ECO:0008006" key="6">
    <source>
        <dbReference type="Google" id="ProtNLM"/>
    </source>
</evidence>
<gene>
    <name evidence="4" type="ORF">H5410_004625</name>
</gene>
<dbReference type="GO" id="GO:0005634">
    <property type="term" value="C:nucleus"/>
    <property type="evidence" value="ECO:0007669"/>
    <property type="project" value="TreeGrafter"/>
</dbReference>
<protein>
    <recommendedName>
        <fullName evidence="6">Condensin-2 complex subunit H2</fullName>
    </recommendedName>
</protein>
<feature type="domain" description="Condensin II complex subunit H2 middle" evidence="3">
    <location>
        <begin position="160"/>
        <end position="310"/>
    </location>
</feature>
<proteinExistence type="predicted"/>
<dbReference type="PANTHER" id="PTHR14324:SF3">
    <property type="entry name" value="CONDENSIN-2 COMPLEX SUBUNIT H2"/>
    <property type="match status" value="1"/>
</dbReference>
<dbReference type="GO" id="GO:0000796">
    <property type="term" value="C:condensin complex"/>
    <property type="evidence" value="ECO:0007669"/>
    <property type="project" value="TreeGrafter"/>
</dbReference>
<feature type="region of interest" description="Disordered" evidence="1">
    <location>
        <begin position="110"/>
        <end position="129"/>
    </location>
</feature>
<dbReference type="OrthoDB" id="10038475at2759"/>
<dbReference type="GO" id="GO:0003682">
    <property type="term" value="F:chromatin binding"/>
    <property type="evidence" value="ECO:0007669"/>
    <property type="project" value="TreeGrafter"/>
</dbReference>
<accession>A0A9J6B8N6</accession>
<dbReference type="Proteomes" id="UP000824120">
    <property type="component" value="Chromosome 1"/>
</dbReference>
<evidence type="ECO:0000256" key="1">
    <source>
        <dbReference type="SAM" id="MobiDB-lite"/>
    </source>
</evidence>
<name>A0A9J6B8N6_SOLCO</name>
<dbReference type="Pfam" id="PF06278">
    <property type="entry name" value="CNDH2_N"/>
    <property type="match status" value="1"/>
</dbReference>
<reference evidence="4 5" key="1">
    <citation type="submission" date="2020-09" db="EMBL/GenBank/DDBJ databases">
        <title>De no assembly of potato wild relative species, Solanum commersonii.</title>
        <authorList>
            <person name="Cho K."/>
        </authorList>
    </citation>
    <scope>NUCLEOTIDE SEQUENCE [LARGE SCALE GENOMIC DNA]</scope>
    <source>
        <strain evidence="4">LZ3.2</strain>
        <tissue evidence="4">Leaf</tissue>
    </source>
</reference>
<dbReference type="InterPro" id="IPR031719">
    <property type="entry name" value="H2_M"/>
</dbReference>
<dbReference type="Pfam" id="PF16869">
    <property type="entry name" value="CNDH2_M"/>
    <property type="match status" value="1"/>
</dbReference>
<evidence type="ECO:0000313" key="4">
    <source>
        <dbReference type="EMBL" id="KAG5632908.1"/>
    </source>
</evidence>
<evidence type="ECO:0000259" key="3">
    <source>
        <dbReference type="Pfam" id="PF16869"/>
    </source>
</evidence>
<comment type="caution">
    <text evidence="4">The sequence shown here is derived from an EMBL/GenBank/DDBJ whole genome shotgun (WGS) entry which is preliminary data.</text>
</comment>
<dbReference type="InterPro" id="IPR031739">
    <property type="entry name" value="Ncaph2"/>
</dbReference>
<dbReference type="EMBL" id="JACXVP010000001">
    <property type="protein sequence ID" value="KAG5632908.1"/>
    <property type="molecule type" value="Genomic_DNA"/>
</dbReference>
<dbReference type="PANTHER" id="PTHR14324">
    <property type="entry name" value="CONDENSIN-2 COMPLEX SUBUNIT H2"/>
    <property type="match status" value="1"/>
</dbReference>
<dbReference type="InterPro" id="IPR009378">
    <property type="entry name" value="H2_N"/>
</dbReference>
<dbReference type="AlphaFoldDB" id="A0A9J6B8N6"/>
<organism evidence="4 5">
    <name type="scientific">Solanum commersonii</name>
    <name type="common">Commerson's wild potato</name>
    <name type="synonym">Commerson's nightshade</name>
    <dbReference type="NCBI Taxonomy" id="4109"/>
    <lineage>
        <taxon>Eukaryota</taxon>
        <taxon>Viridiplantae</taxon>
        <taxon>Streptophyta</taxon>
        <taxon>Embryophyta</taxon>
        <taxon>Tracheophyta</taxon>
        <taxon>Spermatophyta</taxon>
        <taxon>Magnoliopsida</taxon>
        <taxon>eudicotyledons</taxon>
        <taxon>Gunneridae</taxon>
        <taxon>Pentapetalae</taxon>
        <taxon>asterids</taxon>
        <taxon>lamiids</taxon>
        <taxon>Solanales</taxon>
        <taxon>Solanaceae</taxon>
        <taxon>Solanoideae</taxon>
        <taxon>Solaneae</taxon>
        <taxon>Solanum</taxon>
    </lineage>
</organism>
<feature type="compositionally biased region" description="Acidic residues" evidence="1">
    <location>
        <begin position="117"/>
        <end position="128"/>
    </location>
</feature>
<feature type="domain" description="Condensin II complex subunit H2 N-terminal" evidence="2">
    <location>
        <begin position="20"/>
        <end position="135"/>
    </location>
</feature>
<evidence type="ECO:0000313" key="5">
    <source>
        <dbReference type="Proteomes" id="UP000824120"/>
    </source>
</evidence>
<sequence>MRHDHEKLSSSNVDTNGVFHNVKPLRDLQSNWEVNLAKSLEDYLLEICSGEIAGDDDGCRVNISFLYILGCIAALLRQGAVQVYNKKVEYMYSLVLHSLKFITEKREEDHSGSVSAEAEENANDEENDPFWFSKEIPGMETKNILDDATYRDASLTQFVKAPAKLVVLEGDCLDSTGDSGELESYLLATCDIYQKVILLDSCDVVAVDSFLDNDDTVGKGLNNSFRGNYVGSKNQKSFLSPTRCFAGTANKFSTRKNQDSNFYVSPRVEPEFDPGSYNGDCEMPDNYDYNHGGEDGYVEPKDVDDFNDEDLWNPLNPHEPGILKVKPYRKVAKLSFSSFNFNRRQGVNSRKCASLASEFPLASLHGTISSDLIDIWEKKYCAMKKKGDSESPFEKVLFVDHDSSVGVTY</sequence>
<dbReference type="GO" id="GO:0010032">
    <property type="term" value="P:meiotic chromosome condensation"/>
    <property type="evidence" value="ECO:0007669"/>
    <property type="project" value="TreeGrafter"/>
</dbReference>
<keyword evidence="5" id="KW-1185">Reference proteome</keyword>
<dbReference type="GO" id="GO:0051306">
    <property type="term" value="P:mitotic sister chromatid separation"/>
    <property type="evidence" value="ECO:0007669"/>
    <property type="project" value="TreeGrafter"/>
</dbReference>